<evidence type="ECO:0000259" key="2">
    <source>
        <dbReference type="Pfam" id="PF12110"/>
    </source>
</evidence>
<name>A0A1Y5I670_OSTTA</name>
<feature type="domain" description="Nuclear pore complex protein NUP96 C-terminal" evidence="2">
    <location>
        <begin position="263"/>
        <end position="545"/>
    </location>
</feature>
<evidence type="ECO:0000313" key="3">
    <source>
        <dbReference type="EMBL" id="OUS43583.1"/>
    </source>
</evidence>
<dbReference type="Proteomes" id="UP000195557">
    <property type="component" value="Unassembled WGS sequence"/>
</dbReference>
<protein>
    <submittedName>
        <fullName evidence="3">Nuclear pore complex, Nup98 component</fullName>
    </submittedName>
</protein>
<dbReference type="Gene3D" id="1.25.40.690">
    <property type="match status" value="1"/>
</dbReference>
<dbReference type="EMBL" id="KZ155831">
    <property type="protein sequence ID" value="OUS43583.1"/>
    <property type="molecule type" value="Genomic_DNA"/>
</dbReference>
<sequence length="554" mass="59419">MRALREHEDAVRAIENDRYVDADVDAAATGAVRAREDAETRDGDSNGRAAVSTARPRAPLAAKAVAVAVRALELKYSDVRTSAPTTFETTFGGVDAYGGRSGSRGAAHGPRGVVGAPAIESGAVVLKAVRTRATFESVEGALAVALDQAVRRADGGLRLACSREAREAAPYGVAAVCLRHLEAVVESLASSSGDLDDNRARARAEAEVSAWALTSELFAEDKFGAARGTAAEVHRRRAGVSTWLRDQVARTRPSEDELEGRRAMLTHAAGGRKVSAARAAAAHGDPRLATFLAQIGSSKNVAFYAKQQLTRWRVNSVGKYVDSESEQAFKLLAGEVERDADGMGWYQNLGLHLWLASGPTSPLREVVQKYLDAVATDRAANPVPPIAGYECLDANQAIHLRDVAFNILALAASTEDNGCSPTAAEVRVAFHPLTYSDDVLDSSLAWHLFGILDAIDVLAGEEMDALADEITVAFATQLLGMSANGHCEWAVFVAQHLRDPVRRVKTTSHILRERIEEWNGDDAKVTFMLEACSVAQNQLDEARALWATYTIPRP</sequence>
<evidence type="ECO:0000256" key="1">
    <source>
        <dbReference type="SAM" id="MobiDB-lite"/>
    </source>
</evidence>
<dbReference type="eggNOG" id="KOG0845">
    <property type="taxonomic scope" value="Eukaryota"/>
</dbReference>
<dbReference type="InterPro" id="IPR021967">
    <property type="entry name" value="Nup98_C"/>
</dbReference>
<accession>A0A1Y5I670</accession>
<dbReference type="Pfam" id="PF12110">
    <property type="entry name" value="Nup96"/>
    <property type="match status" value="1"/>
</dbReference>
<feature type="region of interest" description="Disordered" evidence="1">
    <location>
        <begin position="31"/>
        <end position="55"/>
    </location>
</feature>
<proteinExistence type="predicted"/>
<organism evidence="3">
    <name type="scientific">Ostreococcus tauri</name>
    <name type="common">Marine green alga</name>
    <dbReference type="NCBI Taxonomy" id="70448"/>
    <lineage>
        <taxon>Eukaryota</taxon>
        <taxon>Viridiplantae</taxon>
        <taxon>Chlorophyta</taxon>
        <taxon>Mamiellophyceae</taxon>
        <taxon>Mamiellales</taxon>
        <taxon>Bathycoccaceae</taxon>
        <taxon>Ostreococcus</taxon>
    </lineage>
</organism>
<feature type="compositionally biased region" description="Basic and acidic residues" evidence="1">
    <location>
        <begin position="33"/>
        <end position="45"/>
    </location>
</feature>
<reference evidence="3" key="1">
    <citation type="submission" date="2017-04" db="EMBL/GenBank/DDBJ databases">
        <title>Population genomics of picophytoplankton unveils novel chromosome hypervariability.</title>
        <authorList>
            <consortium name="DOE Joint Genome Institute"/>
            <person name="Blanc-Mathieu R."/>
            <person name="Krasovec M."/>
            <person name="Hebrard M."/>
            <person name="Yau S."/>
            <person name="Desgranges E."/>
            <person name="Martin J."/>
            <person name="Schackwitz W."/>
            <person name="Kuo A."/>
            <person name="Salin G."/>
            <person name="Donnadieu C."/>
            <person name="Desdevises Y."/>
            <person name="Sanchez-Ferandin S."/>
            <person name="Moreau H."/>
            <person name="Rivals E."/>
            <person name="Grigoriev I.V."/>
            <person name="Grimsley N."/>
            <person name="Eyre-Walker A."/>
            <person name="Piganeau G."/>
        </authorList>
    </citation>
    <scope>NUCLEOTIDE SEQUENCE [LARGE SCALE GENOMIC DNA]</scope>
    <source>
        <strain evidence="3">RCC 1115</strain>
    </source>
</reference>
<gene>
    <name evidence="3" type="ORF">BE221DRAFT_80106</name>
</gene>
<dbReference type="AlphaFoldDB" id="A0A1Y5I670"/>